<evidence type="ECO:0000313" key="3">
    <source>
        <dbReference type="Proteomes" id="UP000095284"/>
    </source>
</evidence>
<evidence type="ECO:0000313" key="4">
    <source>
        <dbReference type="Proteomes" id="UP000659654"/>
    </source>
</evidence>
<sequence length="193" mass="21291">MVVIQATAQMAVAIADARSMTNGACRARCAQNTTNRLYQTAHTPPLVKKLSRSIQPCPTHTWLRTMTSSNKILKSRQSINKTSKNNSSPAPTISYTYVAERYELIEQDRQVKTVLGLLSEVPGHSISVSSKGQRKLKRKPLQFVIPNPAKTITIQNGFVTSDIRLTSEVGSPAKVDPHISLDEEIKRFSSTVS</sequence>
<accession>A0A1I7RV09</accession>
<dbReference type="Proteomes" id="UP000095284">
    <property type="component" value="Unplaced"/>
</dbReference>
<dbReference type="WBParaSite" id="BXY_0457000.1">
    <property type="protein sequence ID" value="BXY_0457000.1"/>
    <property type="gene ID" value="BXY_0457000"/>
</dbReference>
<organism evidence="3 5">
    <name type="scientific">Bursaphelenchus xylophilus</name>
    <name type="common">Pinewood nematode worm</name>
    <name type="synonym">Aphelenchoides xylophilus</name>
    <dbReference type="NCBI Taxonomy" id="6326"/>
    <lineage>
        <taxon>Eukaryota</taxon>
        <taxon>Metazoa</taxon>
        <taxon>Ecdysozoa</taxon>
        <taxon>Nematoda</taxon>
        <taxon>Chromadorea</taxon>
        <taxon>Rhabditida</taxon>
        <taxon>Tylenchina</taxon>
        <taxon>Tylenchomorpha</taxon>
        <taxon>Aphelenchoidea</taxon>
        <taxon>Aphelenchoididae</taxon>
        <taxon>Bursaphelenchus</taxon>
    </lineage>
</organism>
<dbReference type="Proteomes" id="UP000582659">
    <property type="component" value="Unassembled WGS sequence"/>
</dbReference>
<gene>
    <name evidence="1" type="ORF">BXYJ_LOCUS5825</name>
</gene>
<evidence type="ECO:0000313" key="5">
    <source>
        <dbReference type="WBParaSite" id="BXY_0457000.1"/>
    </source>
</evidence>
<reference evidence="5" key="1">
    <citation type="submission" date="2016-11" db="UniProtKB">
        <authorList>
            <consortium name="WormBaseParasite"/>
        </authorList>
    </citation>
    <scope>IDENTIFICATION</scope>
</reference>
<evidence type="ECO:0000313" key="2">
    <source>
        <dbReference type="EMBL" id="CAG9105228.1"/>
    </source>
</evidence>
<dbReference type="Proteomes" id="UP000659654">
    <property type="component" value="Unassembled WGS sequence"/>
</dbReference>
<reference evidence="2" key="2">
    <citation type="submission" date="2020-08" db="EMBL/GenBank/DDBJ databases">
        <authorList>
            <person name="Kikuchi T."/>
        </authorList>
    </citation>
    <scope>NUCLEOTIDE SEQUENCE</scope>
    <source>
        <strain evidence="1">Ka4C1</strain>
    </source>
</reference>
<protein>
    <submittedName>
        <fullName evidence="1">(pine wood nematode) hypothetical protein</fullName>
    </submittedName>
</protein>
<proteinExistence type="predicted"/>
<keyword evidence="4" id="KW-1185">Reference proteome</keyword>
<evidence type="ECO:0000313" key="1">
    <source>
        <dbReference type="EMBL" id="CAD5219731.1"/>
    </source>
</evidence>
<dbReference type="EMBL" id="CAJFDI010000003">
    <property type="protein sequence ID" value="CAD5219731.1"/>
    <property type="molecule type" value="Genomic_DNA"/>
</dbReference>
<name>A0A1I7RV09_BURXY</name>
<dbReference type="EMBL" id="CAJFCV020000003">
    <property type="protein sequence ID" value="CAG9105228.1"/>
    <property type="molecule type" value="Genomic_DNA"/>
</dbReference>
<dbReference type="AlphaFoldDB" id="A0A1I7RV09"/>